<evidence type="ECO:0000313" key="2">
    <source>
        <dbReference type="EnsemblPlants" id="AET7Gv21280100.1"/>
    </source>
</evidence>
<evidence type="ECO:0000313" key="3">
    <source>
        <dbReference type="Proteomes" id="UP000015105"/>
    </source>
</evidence>
<sequence>MSTPGDDKKPLMFIQLARKSVEIHTGLVNTLFGICVFAIAITTFTSNSSSTASCLAPSPPSDPACNPTKMRGYISMCERWLACFIVLSLISINVVRILVESAHEAHQWVAKKEEAKYKAAKDAYELARRKLEKFNGPLSHRNPQARDPAAEQPHLPSAALNAAQEEHDKLFTDEKLAKREMERLVQKQGMERIEGWPLIVIRGLFFFSVLCSQISCGFATAGFYYSRQIESRCALGPLDILAFVLIGVVSLPYHLFLFWVSLRGN</sequence>
<feature type="transmembrane region" description="Helical" evidence="1">
    <location>
        <begin position="240"/>
        <end position="262"/>
    </location>
</feature>
<reference evidence="2" key="5">
    <citation type="journal article" date="2021" name="G3 (Bethesda)">
        <title>Aegilops tauschii genome assembly Aet v5.0 features greater sequence contiguity and improved annotation.</title>
        <authorList>
            <person name="Wang L."/>
            <person name="Zhu T."/>
            <person name="Rodriguez J.C."/>
            <person name="Deal K.R."/>
            <person name="Dubcovsky J."/>
            <person name="McGuire P.E."/>
            <person name="Lux T."/>
            <person name="Spannagl M."/>
            <person name="Mayer K.F.X."/>
            <person name="Baldrich P."/>
            <person name="Meyers B.C."/>
            <person name="Huo N."/>
            <person name="Gu Y.Q."/>
            <person name="Zhou H."/>
            <person name="Devos K.M."/>
            <person name="Bennetzen J.L."/>
            <person name="Unver T."/>
            <person name="Budak H."/>
            <person name="Gulick P.J."/>
            <person name="Galiba G."/>
            <person name="Kalapos B."/>
            <person name="Nelson D.R."/>
            <person name="Li P."/>
            <person name="You F.M."/>
            <person name="Luo M.C."/>
            <person name="Dvorak J."/>
        </authorList>
    </citation>
    <scope>NUCLEOTIDE SEQUENCE [LARGE SCALE GENOMIC DNA]</scope>
    <source>
        <strain evidence="2">cv. AL8/78</strain>
    </source>
</reference>
<reference evidence="2" key="4">
    <citation type="submission" date="2019-03" db="UniProtKB">
        <authorList>
            <consortium name="EnsemblPlants"/>
        </authorList>
    </citation>
    <scope>IDENTIFICATION</scope>
</reference>
<proteinExistence type="predicted"/>
<keyword evidence="3" id="KW-1185">Reference proteome</keyword>
<dbReference type="AlphaFoldDB" id="A0A453T7M4"/>
<dbReference type="Proteomes" id="UP000015105">
    <property type="component" value="Chromosome 7D"/>
</dbReference>
<evidence type="ECO:0000256" key="1">
    <source>
        <dbReference type="SAM" id="Phobius"/>
    </source>
</evidence>
<name>A0A453T7M4_AEGTS</name>
<reference evidence="2" key="3">
    <citation type="journal article" date="2017" name="Nature">
        <title>Genome sequence of the progenitor of the wheat D genome Aegilops tauschii.</title>
        <authorList>
            <person name="Luo M.C."/>
            <person name="Gu Y.Q."/>
            <person name="Puiu D."/>
            <person name="Wang H."/>
            <person name="Twardziok S.O."/>
            <person name="Deal K.R."/>
            <person name="Huo N."/>
            <person name="Zhu T."/>
            <person name="Wang L."/>
            <person name="Wang Y."/>
            <person name="McGuire P.E."/>
            <person name="Liu S."/>
            <person name="Long H."/>
            <person name="Ramasamy R.K."/>
            <person name="Rodriguez J.C."/>
            <person name="Van S.L."/>
            <person name="Yuan L."/>
            <person name="Wang Z."/>
            <person name="Xia Z."/>
            <person name="Xiao L."/>
            <person name="Anderson O.D."/>
            <person name="Ouyang S."/>
            <person name="Liang Y."/>
            <person name="Zimin A.V."/>
            <person name="Pertea G."/>
            <person name="Qi P."/>
            <person name="Bennetzen J.L."/>
            <person name="Dai X."/>
            <person name="Dawson M.W."/>
            <person name="Muller H.G."/>
            <person name="Kugler K."/>
            <person name="Rivarola-Duarte L."/>
            <person name="Spannagl M."/>
            <person name="Mayer K.F.X."/>
            <person name="Lu F.H."/>
            <person name="Bevan M.W."/>
            <person name="Leroy P."/>
            <person name="Li P."/>
            <person name="You F.M."/>
            <person name="Sun Q."/>
            <person name="Liu Z."/>
            <person name="Lyons E."/>
            <person name="Wicker T."/>
            <person name="Salzberg S.L."/>
            <person name="Devos K.M."/>
            <person name="Dvorak J."/>
        </authorList>
    </citation>
    <scope>NUCLEOTIDE SEQUENCE [LARGE SCALE GENOMIC DNA]</scope>
    <source>
        <strain evidence="2">cv. AL8/78</strain>
    </source>
</reference>
<accession>A0A453T7M4</accession>
<organism evidence="2 3">
    <name type="scientific">Aegilops tauschii subsp. strangulata</name>
    <name type="common">Goatgrass</name>
    <dbReference type="NCBI Taxonomy" id="200361"/>
    <lineage>
        <taxon>Eukaryota</taxon>
        <taxon>Viridiplantae</taxon>
        <taxon>Streptophyta</taxon>
        <taxon>Embryophyta</taxon>
        <taxon>Tracheophyta</taxon>
        <taxon>Spermatophyta</taxon>
        <taxon>Magnoliopsida</taxon>
        <taxon>Liliopsida</taxon>
        <taxon>Poales</taxon>
        <taxon>Poaceae</taxon>
        <taxon>BOP clade</taxon>
        <taxon>Pooideae</taxon>
        <taxon>Triticodae</taxon>
        <taxon>Triticeae</taxon>
        <taxon>Triticinae</taxon>
        <taxon>Aegilops</taxon>
    </lineage>
</organism>
<keyword evidence="1" id="KW-1133">Transmembrane helix</keyword>
<dbReference type="EnsemblPlants" id="AET7Gv21280100.1">
    <property type="protein sequence ID" value="AET7Gv21280100.1"/>
    <property type="gene ID" value="AET7Gv21280100"/>
</dbReference>
<feature type="transmembrane region" description="Helical" evidence="1">
    <location>
        <begin position="21"/>
        <end position="41"/>
    </location>
</feature>
<keyword evidence="1" id="KW-0472">Membrane</keyword>
<keyword evidence="1" id="KW-0812">Transmembrane</keyword>
<feature type="transmembrane region" description="Helical" evidence="1">
    <location>
        <begin position="79"/>
        <end position="99"/>
    </location>
</feature>
<dbReference type="Gramene" id="AET7Gv21280100.1">
    <property type="protein sequence ID" value="AET7Gv21280100.1"/>
    <property type="gene ID" value="AET7Gv21280100"/>
</dbReference>
<protein>
    <submittedName>
        <fullName evidence="2">Uncharacterized protein</fullName>
    </submittedName>
</protein>
<reference evidence="3" key="1">
    <citation type="journal article" date="2014" name="Science">
        <title>Ancient hybridizations among the ancestral genomes of bread wheat.</title>
        <authorList>
            <consortium name="International Wheat Genome Sequencing Consortium,"/>
            <person name="Marcussen T."/>
            <person name="Sandve S.R."/>
            <person name="Heier L."/>
            <person name="Spannagl M."/>
            <person name="Pfeifer M."/>
            <person name="Jakobsen K.S."/>
            <person name="Wulff B.B."/>
            <person name="Steuernagel B."/>
            <person name="Mayer K.F."/>
            <person name="Olsen O.A."/>
        </authorList>
    </citation>
    <scope>NUCLEOTIDE SEQUENCE [LARGE SCALE GENOMIC DNA]</scope>
    <source>
        <strain evidence="3">cv. AL8/78</strain>
    </source>
</reference>
<feature type="transmembrane region" description="Helical" evidence="1">
    <location>
        <begin position="199"/>
        <end position="225"/>
    </location>
</feature>
<reference evidence="3" key="2">
    <citation type="journal article" date="2017" name="Nat. Plants">
        <title>The Aegilops tauschii genome reveals multiple impacts of transposons.</title>
        <authorList>
            <person name="Zhao G."/>
            <person name="Zou C."/>
            <person name="Li K."/>
            <person name="Wang K."/>
            <person name="Li T."/>
            <person name="Gao L."/>
            <person name="Zhang X."/>
            <person name="Wang H."/>
            <person name="Yang Z."/>
            <person name="Liu X."/>
            <person name="Jiang W."/>
            <person name="Mao L."/>
            <person name="Kong X."/>
            <person name="Jiao Y."/>
            <person name="Jia J."/>
        </authorList>
    </citation>
    <scope>NUCLEOTIDE SEQUENCE [LARGE SCALE GENOMIC DNA]</scope>
    <source>
        <strain evidence="3">cv. AL8/78</strain>
    </source>
</reference>